<evidence type="ECO:0000256" key="6">
    <source>
        <dbReference type="ARBA" id="ARBA00023242"/>
    </source>
</evidence>
<protein>
    <recommendedName>
        <fullName evidence="8">Zn(2)-C6 fungal-type domain-containing protein</fullName>
    </recommendedName>
</protein>
<organism evidence="9 10">
    <name type="scientific">Endocarpon pusillum (strain Z07020 / HMAS-L-300199)</name>
    <name type="common">Lichen-forming fungus</name>
    <dbReference type="NCBI Taxonomy" id="1263415"/>
    <lineage>
        <taxon>Eukaryota</taxon>
        <taxon>Fungi</taxon>
        <taxon>Dikarya</taxon>
        <taxon>Ascomycota</taxon>
        <taxon>Pezizomycotina</taxon>
        <taxon>Eurotiomycetes</taxon>
        <taxon>Chaetothyriomycetidae</taxon>
        <taxon>Verrucariales</taxon>
        <taxon>Verrucariaceae</taxon>
        <taxon>Endocarpon</taxon>
    </lineage>
</organism>
<dbReference type="InterPro" id="IPR051430">
    <property type="entry name" value="Fungal_TF_Env_Response"/>
</dbReference>
<accession>U1GP50</accession>
<dbReference type="GeneID" id="19236019"/>
<keyword evidence="3" id="KW-0805">Transcription regulation</keyword>
<dbReference type="GO" id="GO:0001228">
    <property type="term" value="F:DNA-binding transcription activator activity, RNA polymerase II-specific"/>
    <property type="evidence" value="ECO:0007669"/>
    <property type="project" value="TreeGrafter"/>
</dbReference>
<dbReference type="InterPro" id="IPR007219">
    <property type="entry name" value="XnlR_reg_dom"/>
</dbReference>
<dbReference type="GO" id="GO:0005634">
    <property type="term" value="C:nucleus"/>
    <property type="evidence" value="ECO:0007669"/>
    <property type="project" value="TreeGrafter"/>
</dbReference>
<dbReference type="Gene3D" id="4.10.240.10">
    <property type="entry name" value="Zn(2)-C6 fungal-type DNA-binding domain"/>
    <property type="match status" value="1"/>
</dbReference>
<gene>
    <name evidence="9" type="ORF">EPUS_00960</name>
</gene>
<dbReference type="CDD" id="cd12148">
    <property type="entry name" value="fungal_TF_MHR"/>
    <property type="match status" value="1"/>
</dbReference>
<feature type="compositionally biased region" description="Polar residues" evidence="7">
    <location>
        <begin position="912"/>
        <end position="924"/>
    </location>
</feature>
<dbReference type="GO" id="GO:0000978">
    <property type="term" value="F:RNA polymerase II cis-regulatory region sequence-specific DNA binding"/>
    <property type="evidence" value="ECO:0007669"/>
    <property type="project" value="TreeGrafter"/>
</dbReference>
<evidence type="ECO:0000256" key="5">
    <source>
        <dbReference type="ARBA" id="ARBA00023163"/>
    </source>
</evidence>
<dbReference type="SMART" id="SM00906">
    <property type="entry name" value="Fungal_trans"/>
    <property type="match status" value="1"/>
</dbReference>
<dbReference type="OMA" id="EPPEWRG"/>
<feature type="region of interest" description="Disordered" evidence="7">
    <location>
        <begin position="626"/>
        <end position="645"/>
    </location>
</feature>
<evidence type="ECO:0000256" key="2">
    <source>
        <dbReference type="ARBA" id="ARBA00022833"/>
    </source>
</evidence>
<dbReference type="PANTHER" id="PTHR31944">
    <property type="entry name" value="HEME-RESPONSIVE ZINC FINGER TRANSCRIPTION FACTOR HAP1"/>
    <property type="match status" value="1"/>
</dbReference>
<keyword evidence="5" id="KW-0804">Transcription</keyword>
<dbReference type="Pfam" id="PF04082">
    <property type="entry name" value="Fungal_trans"/>
    <property type="match status" value="1"/>
</dbReference>
<dbReference type="PROSITE" id="PS00463">
    <property type="entry name" value="ZN2_CY6_FUNGAL_1"/>
    <property type="match status" value="1"/>
</dbReference>
<feature type="compositionally biased region" description="Polar residues" evidence="7">
    <location>
        <begin position="881"/>
        <end position="892"/>
    </location>
</feature>
<keyword evidence="4" id="KW-0238">DNA-binding</keyword>
<feature type="domain" description="Zn(2)-C6 fungal-type" evidence="8">
    <location>
        <begin position="33"/>
        <end position="64"/>
    </location>
</feature>
<dbReference type="OrthoDB" id="762982at2759"/>
<evidence type="ECO:0000256" key="4">
    <source>
        <dbReference type="ARBA" id="ARBA00023125"/>
    </source>
</evidence>
<feature type="compositionally biased region" description="Low complexity" evidence="7">
    <location>
        <begin position="864"/>
        <end position="880"/>
    </location>
</feature>
<evidence type="ECO:0000256" key="3">
    <source>
        <dbReference type="ARBA" id="ARBA00023015"/>
    </source>
</evidence>
<feature type="compositionally biased region" description="Low complexity" evidence="7">
    <location>
        <begin position="1"/>
        <end position="17"/>
    </location>
</feature>
<feature type="region of interest" description="Disordered" evidence="7">
    <location>
        <begin position="841"/>
        <end position="951"/>
    </location>
</feature>
<feature type="region of interest" description="Disordered" evidence="7">
    <location>
        <begin position="1"/>
        <end position="20"/>
    </location>
</feature>
<dbReference type="PANTHER" id="PTHR31944:SF131">
    <property type="entry name" value="HEME-RESPONSIVE ZINC FINGER TRANSCRIPTION FACTOR HAP1"/>
    <property type="match status" value="1"/>
</dbReference>
<evidence type="ECO:0000256" key="1">
    <source>
        <dbReference type="ARBA" id="ARBA00022723"/>
    </source>
</evidence>
<keyword evidence="1" id="KW-0479">Metal-binding</keyword>
<feature type="region of interest" description="Disordered" evidence="7">
    <location>
        <begin position="127"/>
        <end position="157"/>
    </location>
</feature>
<evidence type="ECO:0000256" key="7">
    <source>
        <dbReference type="SAM" id="MobiDB-lite"/>
    </source>
</evidence>
<dbReference type="InterPro" id="IPR036864">
    <property type="entry name" value="Zn2-C6_fun-type_DNA-bd_sf"/>
</dbReference>
<dbReference type="GO" id="GO:0008270">
    <property type="term" value="F:zinc ion binding"/>
    <property type="evidence" value="ECO:0007669"/>
    <property type="project" value="InterPro"/>
</dbReference>
<keyword evidence="6" id="KW-0539">Nucleus</keyword>
<dbReference type="SUPFAM" id="SSF57701">
    <property type="entry name" value="Zn2/Cys6 DNA-binding domain"/>
    <property type="match status" value="1"/>
</dbReference>
<dbReference type="SMART" id="SM00066">
    <property type="entry name" value="GAL4"/>
    <property type="match status" value="1"/>
</dbReference>
<feature type="compositionally biased region" description="Pro residues" evidence="7">
    <location>
        <begin position="850"/>
        <end position="863"/>
    </location>
</feature>
<dbReference type="eggNOG" id="ENOG502QSY9">
    <property type="taxonomic scope" value="Eukaryota"/>
</dbReference>
<reference evidence="10" key="1">
    <citation type="journal article" date="2014" name="BMC Genomics">
        <title>Genome characteristics reveal the impact of lichenization on lichen-forming fungus Endocarpon pusillum Hedwig (Verrucariales, Ascomycota).</title>
        <authorList>
            <person name="Wang Y.-Y."/>
            <person name="Liu B."/>
            <person name="Zhang X.-Y."/>
            <person name="Zhou Q.-M."/>
            <person name="Zhang T."/>
            <person name="Li H."/>
            <person name="Yu Y.-F."/>
            <person name="Zhang X.-L."/>
            <person name="Hao X.-Y."/>
            <person name="Wang M."/>
            <person name="Wang L."/>
            <person name="Wei J.-C."/>
        </authorList>
    </citation>
    <scope>NUCLEOTIDE SEQUENCE [LARGE SCALE GENOMIC DNA]</scope>
    <source>
        <strain evidence="10">Z07020 / HMAS-L-300199</strain>
    </source>
</reference>
<dbReference type="AlphaFoldDB" id="U1GP50"/>
<feature type="compositionally biased region" description="Polar residues" evidence="7">
    <location>
        <begin position="75"/>
        <end position="87"/>
    </location>
</feature>
<name>U1GP50_ENDPU</name>
<dbReference type="CDD" id="cd00067">
    <property type="entry name" value="GAL4"/>
    <property type="match status" value="1"/>
</dbReference>
<feature type="region of interest" description="Disordered" evidence="7">
    <location>
        <begin position="67"/>
        <end position="89"/>
    </location>
</feature>
<evidence type="ECO:0000313" key="10">
    <source>
        <dbReference type="Proteomes" id="UP000019373"/>
    </source>
</evidence>
<dbReference type="GO" id="GO:0006351">
    <property type="term" value="P:DNA-templated transcription"/>
    <property type="evidence" value="ECO:0007669"/>
    <property type="project" value="InterPro"/>
</dbReference>
<dbReference type="PROSITE" id="PS50048">
    <property type="entry name" value="ZN2_CY6_FUNGAL_2"/>
    <property type="match status" value="1"/>
</dbReference>
<evidence type="ECO:0000259" key="8">
    <source>
        <dbReference type="PROSITE" id="PS50048"/>
    </source>
</evidence>
<dbReference type="Pfam" id="PF00172">
    <property type="entry name" value="Zn_clus"/>
    <property type="match status" value="1"/>
</dbReference>
<evidence type="ECO:0000313" key="9">
    <source>
        <dbReference type="EMBL" id="ERF73706.1"/>
    </source>
</evidence>
<keyword evidence="2" id="KW-0862">Zinc</keyword>
<dbReference type="Proteomes" id="UP000019373">
    <property type="component" value="Unassembled WGS sequence"/>
</dbReference>
<keyword evidence="10" id="KW-1185">Reference proteome</keyword>
<proteinExistence type="predicted"/>
<dbReference type="InterPro" id="IPR001138">
    <property type="entry name" value="Zn2Cys6_DnaBD"/>
</dbReference>
<sequence>MTLTSPSAHSSQSGQSPDAQFRIVRKRNRIPLSCGPCRHRKLKCDRSTPCQNCVKRADAVSCVYATPTSRKRTNHTQSQTASNSPDDMQNRIDRLEGLVLSLMTNGSQSAGPNAAAAVLRSAEASSTSSAHHFDRNMEETQMLDDDEVQGDDSDTEKVTKSFGVMKVDNENKKTVYIGEDHWAAILTGIAEVRHFFQTHKNQFEEQTQRVAQTRKDRNDDSGPALLFGASKPPPRAEILSQLPSKYLTDILVARYFSTLDPGTHVLHGPVFQKQYNAHWADPAKTSIVWVAMLFAMLRIALLSYAQDGDEPPEFAGKSLDLSNTCRAAVANCLILADYTKPHEHIIEALLLHLHAEYRKNRDSEASIWVLVGMIVRLAMRMGYHRDAKMFPNITPFQGEMRRRVWTFVRQADLLFSFQISLPGMIRVGDSDTELPRNIYDEEFDEDTTVLPPSRPSTDRTTVSYMITKGRLALGFGRVLEEVGGVHSKSYEEILKIDRGLRDIFEAVPEHLKLRPMNEQYHLPIEHIIARFQISAIYHKSQCVLHRRFLRSARCNPRYAYSRRTCLESAMALMNFQITVHRESRENGRLRNRKSWLTSLTAHDFFLAATIIASDLYPEKQQAEASVASTATSPRTNFSDSNSGRSASFSDAYGFHIGMEHSQDDLLRTLEESRDIWAELRDESMEAYKASELLNVIIAELKPRAGGPAHGMDDQREYANSNRNGIHGQVDEKQNAAMTLGLLSSGGKSPNGGVSGQQVQDQRAPGNVFDNTNSIESLLQPAGVSSVSGGGGVFDAQNGANGPIPFLGMFGASMPDDGGMNLDWDAFDSYIQSSNLSLDPANTLWSSTSPTPNPFPTSMPPPNSIPSSNSTTTAPSTFFPSQNMSAYSSNSKPRTAPNPAQKYGGGPPLDPSIQGSTPSTESSPGQVYMGLSSPHPGGLPAWKWNNVATKPG</sequence>
<feature type="compositionally biased region" description="Acidic residues" evidence="7">
    <location>
        <begin position="141"/>
        <end position="154"/>
    </location>
</feature>
<dbReference type="EMBL" id="KE720941">
    <property type="protein sequence ID" value="ERF73706.1"/>
    <property type="molecule type" value="Genomic_DNA"/>
</dbReference>
<dbReference type="HOGENOM" id="CLU_007426_0_2_1"/>
<dbReference type="RefSeq" id="XP_007800709.1">
    <property type="nucleotide sequence ID" value="XM_007802518.1"/>
</dbReference>